<keyword evidence="3" id="KW-1185">Reference proteome</keyword>
<organism evidence="2 3">
    <name type="scientific">Platanthera zijinensis</name>
    <dbReference type="NCBI Taxonomy" id="2320716"/>
    <lineage>
        <taxon>Eukaryota</taxon>
        <taxon>Viridiplantae</taxon>
        <taxon>Streptophyta</taxon>
        <taxon>Embryophyta</taxon>
        <taxon>Tracheophyta</taxon>
        <taxon>Spermatophyta</taxon>
        <taxon>Magnoliopsida</taxon>
        <taxon>Liliopsida</taxon>
        <taxon>Asparagales</taxon>
        <taxon>Orchidaceae</taxon>
        <taxon>Orchidoideae</taxon>
        <taxon>Orchideae</taxon>
        <taxon>Orchidinae</taxon>
        <taxon>Platanthera</taxon>
    </lineage>
</organism>
<sequence>MQRYTTASGGPEVSNSSVGGVSARKMQGWIRPSKLQTSPRIQGEGDYPPYLTICRLSSHEIADHRAKGIRYNCDETYSCGH</sequence>
<evidence type="ECO:0000313" key="3">
    <source>
        <dbReference type="Proteomes" id="UP001418222"/>
    </source>
</evidence>
<dbReference type="Proteomes" id="UP001418222">
    <property type="component" value="Unassembled WGS sequence"/>
</dbReference>
<accession>A0AAP0C2D5</accession>
<gene>
    <name evidence="2" type="ORF">KSP39_PZI000432</name>
</gene>
<name>A0AAP0C2D5_9ASPA</name>
<feature type="region of interest" description="Disordered" evidence="1">
    <location>
        <begin position="1"/>
        <end position="22"/>
    </location>
</feature>
<evidence type="ECO:0000313" key="2">
    <source>
        <dbReference type="EMBL" id="KAK8957972.1"/>
    </source>
</evidence>
<dbReference type="AlphaFoldDB" id="A0AAP0C2D5"/>
<reference evidence="2 3" key="1">
    <citation type="journal article" date="2022" name="Nat. Plants">
        <title>Genomes of leafy and leafless Platanthera orchids illuminate the evolution of mycoheterotrophy.</title>
        <authorList>
            <person name="Li M.H."/>
            <person name="Liu K.W."/>
            <person name="Li Z."/>
            <person name="Lu H.C."/>
            <person name="Ye Q.L."/>
            <person name="Zhang D."/>
            <person name="Wang J.Y."/>
            <person name="Li Y.F."/>
            <person name="Zhong Z.M."/>
            <person name="Liu X."/>
            <person name="Yu X."/>
            <person name="Liu D.K."/>
            <person name="Tu X.D."/>
            <person name="Liu B."/>
            <person name="Hao Y."/>
            <person name="Liao X.Y."/>
            <person name="Jiang Y.T."/>
            <person name="Sun W.H."/>
            <person name="Chen J."/>
            <person name="Chen Y.Q."/>
            <person name="Ai Y."/>
            <person name="Zhai J.W."/>
            <person name="Wu S.S."/>
            <person name="Zhou Z."/>
            <person name="Hsiao Y.Y."/>
            <person name="Wu W.L."/>
            <person name="Chen Y.Y."/>
            <person name="Lin Y.F."/>
            <person name="Hsu J.L."/>
            <person name="Li C.Y."/>
            <person name="Wang Z.W."/>
            <person name="Zhao X."/>
            <person name="Zhong W.Y."/>
            <person name="Ma X.K."/>
            <person name="Ma L."/>
            <person name="Huang J."/>
            <person name="Chen G.Z."/>
            <person name="Huang M.Z."/>
            <person name="Huang L."/>
            <person name="Peng D.H."/>
            <person name="Luo Y.B."/>
            <person name="Zou S.Q."/>
            <person name="Chen S.P."/>
            <person name="Lan S."/>
            <person name="Tsai W.C."/>
            <person name="Van de Peer Y."/>
            <person name="Liu Z.J."/>
        </authorList>
    </citation>
    <scope>NUCLEOTIDE SEQUENCE [LARGE SCALE GENOMIC DNA]</scope>
    <source>
        <strain evidence="2">Lor287</strain>
    </source>
</reference>
<proteinExistence type="predicted"/>
<evidence type="ECO:0000256" key="1">
    <source>
        <dbReference type="SAM" id="MobiDB-lite"/>
    </source>
</evidence>
<comment type="caution">
    <text evidence="2">The sequence shown here is derived from an EMBL/GenBank/DDBJ whole genome shotgun (WGS) entry which is preliminary data.</text>
</comment>
<protein>
    <submittedName>
        <fullName evidence="2">Uncharacterized protein</fullName>
    </submittedName>
</protein>
<feature type="compositionally biased region" description="Polar residues" evidence="1">
    <location>
        <begin position="1"/>
        <end position="19"/>
    </location>
</feature>
<dbReference type="EMBL" id="JBBWWQ010000001">
    <property type="protein sequence ID" value="KAK8957972.1"/>
    <property type="molecule type" value="Genomic_DNA"/>
</dbReference>